<keyword evidence="3" id="KW-1185">Reference proteome</keyword>
<dbReference type="Proteomes" id="UP000607653">
    <property type="component" value="Unassembled WGS sequence"/>
</dbReference>
<reference evidence="2 3" key="1">
    <citation type="journal article" date="2020" name="Mol. Biol. Evol.">
        <title>Distinct Expression and Methylation Patterns for Genes with Different Fates following a Single Whole-Genome Duplication in Flowering Plants.</title>
        <authorList>
            <person name="Shi T."/>
            <person name="Rahmani R.S."/>
            <person name="Gugger P.F."/>
            <person name="Wang M."/>
            <person name="Li H."/>
            <person name="Zhang Y."/>
            <person name="Li Z."/>
            <person name="Wang Q."/>
            <person name="Van de Peer Y."/>
            <person name="Marchal K."/>
            <person name="Chen J."/>
        </authorList>
    </citation>
    <scope>NUCLEOTIDE SEQUENCE [LARGE SCALE GENOMIC DNA]</scope>
    <source>
        <tissue evidence="2">Leaf</tissue>
    </source>
</reference>
<evidence type="ECO:0000313" key="2">
    <source>
        <dbReference type="EMBL" id="DAD31252.1"/>
    </source>
</evidence>
<dbReference type="EMBL" id="DUZY01000003">
    <property type="protein sequence ID" value="DAD31252.1"/>
    <property type="molecule type" value="Genomic_DNA"/>
</dbReference>
<organism evidence="2 3">
    <name type="scientific">Nelumbo nucifera</name>
    <name type="common">Sacred lotus</name>
    <dbReference type="NCBI Taxonomy" id="4432"/>
    <lineage>
        <taxon>Eukaryota</taxon>
        <taxon>Viridiplantae</taxon>
        <taxon>Streptophyta</taxon>
        <taxon>Embryophyta</taxon>
        <taxon>Tracheophyta</taxon>
        <taxon>Spermatophyta</taxon>
        <taxon>Magnoliopsida</taxon>
        <taxon>Proteales</taxon>
        <taxon>Nelumbonaceae</taxon>
        <taxon>Nelumbo</taxon>
    </lineage>
</organism>
<evidence type="ECO:0000256" key="1">
    <source>
        <dbReference type="SAM" id="MobiDB-lite"/>
    </source>
</evidence>
<proteinExistence type="predicted"/>
<name>A0A822YFQ6_NELNU</name>
<gene>
    <name evidence="2" type="ORF">HUJ06_010103</name>
</gene>
<protein>
    <submittedName>
        <fullName evidence="2">Uncharacterized protein</fullName>
    </submittedName>
</protein>
<dbReference type="AlphaFoldDB" id="A0A822YFQ6"/>
<evidence type="ECO:0000313" key="3">
    <source>
        <dbReference type="Proteomes" id="UP000607653"/>
    </source>
</evidence>
<comment type="caution">
    <text evidence="2">The sequence shown here is derived from an EMBL/GenBank/DDBJ whole genome shotgun (WGS) entry which is preliminary data.</text>
</comment>
<accession>A0A822YFQ6</accession>
<sequence length="93" mass="10363">MSVSTVDAAGETSPLASDVENGVGKAENSNVLVQYIGSSKRFDQFLAAWGRCHTRFPRFYIGDLDTPRRCRDSQLLQQLAFFGLQLNESCLLF</sequence>
<feature type="region of interest" description="Disordered" evidence="1">
    <location>
        <begin position="1"/>
        <end position="22"/>
    </location>
</feature>